<feature type="region of interest" description="Disordered" evidence="1">
    <location>
        <begin position="1"/>
        <end position="20"/>
    </location>
</feature>
<evidence type="ECO:0000313" key="3">
    <source>
        <dbReference type="Proteomes" id="UP000054279"/>
    </source>
</evidence>
<evidence type="ECO:0000256" key="1">
    <source>
        <dbReference type="SAM" id="MobiDB-lite"/>
    </source>
</evidence>
<proteinExistence type="predicted"/>
<sequence length="130" mass="14623">MAYSEDKSTEPIPYTPPATTASLITPNVELVTQPCQSEHIKMPTATTFQSKESTAREAEAKAQKNDWVMNNDPKKKNFFAVDMDGFLSSLDDHIAFMATTPGLPRNYKEAMLQPEIWKPAMDTEMKMMSD</sequence>
<name>A0A0C9UWD3_SPHS4</name>
<evidence type="ECO:0000313" key="2">
    <source>
        <dbReference type="EMBL" id="KIJ39184.1"/>
    </source>
</evidence>
<feature type="compositionally biased region" description="Basic and acidic residues" evidence="1">
    <location>
        <begin position="53"/>
        <end position="64"/>
    </location>
</feature>
<dbReference type="Proteomes" id="UP000054279">
    <property type="component" value="Unassembled WGS sequence"/>
</dbReference>
<gene>
    <name evidence="2" type="ORF">M422DRAFT_258074</name>
</gene>
<keyword evidence="3" id="KW-1185">Reference proteome</keyword>
<protein>
    <submittedName>
        <fullName evidence="2">Uncharacterized protein</fullName>
    </submittedName>
</protein>
<feature type="region of interest" description="Disordered" evidence="1">
    <location>
        <begin position="44"/>
        <end position="69"/>
    </location>
</feature>
<dbReference type="EMBL" id="KN837154">
    <property type="protein sequence ID" value="KIJ39184.1"/>
    <property type="molecule type" value="Genomic_DNA"/>
</dbReference>
<dbReference type="HOGENOM" id="CLU_1939484_0_0_1"/>
<organism evidence="2 3">
    <name type="scientific">Sphaerobolus stellatus (strain SS14)</name>
    <dbReference type="NCBI Taxonomy" id="990650"/>
    <lineage>
        <taxon>Eukaryota</taxon>
        <taxon>Fungi</taxon>
        <taxon>Dikarya</taxon>
        <taxon>Basidiomycota</taxon>
        <taxon>Agaricomycotina</taxon>
        <taxon>Agaricomycetes</taxon>
        <taxon>Phallomycetidae</taxon>
        <taxon>Geastrales</taxon>
        <taxon>Sphaerobolaceae</taxon>
        <taxon>Sphaerobolus</taxon>
    </lineage>
</organism>
<reference evidence="2 3" key="1">
    <citation type="submission" date="2014-06" db="EMBL/GenBank/DDBJ databases">
        <title>Evolutionary Origins and Diversification of the Mycorrhizal Mutualists.</title>
        <authorList>
            <consortium name="DOE Joint Genome Institute"/>
            <consortium name="Mycorrhizal Genomics Consortium"/>
            <person name="Kohler A."/>
            <person name="Kuo A."/>
            <person name="Nagy L.G."/>
            <person name="Floudas D."/>
            <person name="Copeland A."/>
            <person name="Barry K.W."/>
            <person name="Cichocki N."/>
            <person name="Veneault-Fourrey C."/>
            <person name="LaButti K."/>
            <person name="Lindquist E.A."/>
            <person name="Lipzen A."/>
            <person name="Lundell T."/>
            <person name="Morin E."/>
            <person name="Murat C."/>
            <person name="Riley R."/>
            <person name="Ohm R."/>
            <person name="Sun H."/>
            <person name="Tunlid A."/>
            <person name="Henrissat B."/>
            <person name="Grigoriev I.V."/>
            <person name="Hibbett D.S."/>
            <person name="Martin F."/>
        </authorList>
    </citation>
    <scope>NUCLEOTIDE SEQUENCE [LARGE SCALE GENOMIC DNA]</scope>
    <source>
        <strain evidence="2 3">SS14</strain>
    </source>
</reference>
<accession>A0A0C9UWD3</accession>
<dbReference type="AlphaFoldDB" id="A0A0C9UWD3"/>